<evidence type="ECO:0000313" key="3">
    <source>
        <dbReference type="Proteomes" id="UP000315628"/>
    </source>
</evidence>
<organism evidence="2 3">
    <name type="scientific">Marihabitans asiaticum</name>
    <dbReference type="NCBI Taxonomy" id="415218"/>
    <lineage>
        <taxon>Bacteria</taxon>
        <taxon>Bacillati</taxon>
        <taxon>Actinomycetota</taxon>
        <taxon>Actinomycetes</taxon>
        <taxon>Micrococcales</taxon>
        <taxon>Intrasporangiaceae</taxon>
        <taxon>Marihabitans</taxon>
    </lineage>
</organism>
<comment type="caution">
    <text evidence="2">The sequence shown here is derived from an EMBL/GenBank/DDBJ whole genome shotgun (WGS) entry which is preliminary data.</text>
</comment>
<evidence type="ECO:0000313" key="2">
    <source>
        <dbReference type="EMBL" id="TWD13042.1"/>
    </source>
</evidence>
<accession>A0A560W5Y7</accession>
<feature type="region of interest" description="Disordered" evidence="1">
    <location>
        <begin position="54"/>
        <end position="75"/>
    </location>
</feature>
<dbReference type="EMBL" id="VIUW01000006">
    <property type="protein sequence ID" value="TWD13042.1"/>
    <property type="molecule type" value="Genomic_DNA"/>
</dbReference>
<evidence type="ECO:0000256" key="1">
    <source>
        <dbReference type="SAM" id="MobiDB-lite"/>
    </source>
</evidence>
<feature type="compositionally biased region" description="Basic and acidic residues" evidence="1">
    <location>
        <begin position="59"/>
        <end position="75"/>
    </location>
</feature>
<name>A0A560W5Y7_9MICO</name>
<protein>
    <recommendedName>
        <fullName evidence="4">Toxin-antitoxin system HicB family antitoxin</fullName>
    </recommendedName>
</protein>
<gene>
    <name evidence="2" type="ORF">FB557_2809</name>
</gene>
<reference evidence="2 3" key="1">
    <citation type="submission" date="2019-06" db="EMBL/GenBank/DDBJ databases">
        <title>Sequencing the genomes of 1000 actinobacteria strains.</title>
        <authorList>
            <person name="Klenk H.-P."/>
        </authorList>
    </citation>
    <scope>NUCLEOTIDE SEQUENCE [LARGE SCALE GENOMIC DNA]</scope>
    <source>
        <strain evidence="2 3">DSM 18935</strain>
    </source>
</reference>
<sequence>MAGRPSKGDRTLMAARIPNAAADRVRIEAAARGQSLSEYIAAVLCREVGLPDLAPAENPAKDGELPRQEEWELTG</sequence>
<dbReference type="Proteomes" id="UP000315628">
    <property type="component" value="Unassembled WGS sequence"/>
</dbReference>
<keyword evidence="3" id="KW-1185">Reference proteome</keyword>
<evidence type="ECO:0008006" key="4">
    <source>
        <dbReference type="Google" id="ProtNLM"/>
    </source>
</evidence>
<proteinExistence type="predicted"/>
<dbReference type="AlphaFoldDB" id="A0A560W5Y7"/>